<evidence type="ECO:0000256" key="1">
    <source>
        <dbReference type="SAM" id="MobiDB-lite"/>
    </source>
</evidence>
<keyword evidence="3" id="KW-1185">Reference proteome</keyword>
<name>A0A453CIP5_AEGTS</name>
<accession>A0A453CIP5</accession>
<dbReference type="EnsemblPlants" id="AET2Gv20858500.1">
    <property type="protein sequence ID" value="AET2Gv20858500.1"/>
    <property type="gene ID" value="AET2Gv20858500"/>
</dbReference>
<evidence type="ECO:0000313" key="2">
    <source>
        <dbReference type="EnsemblPlants" id="AET2Gv20858500.1"/>
    </source>
</evidence>
<feature type="compositionally biased region" description="Pro residues" evidence="1">
    <location>
        <begin position="1"/>
        <end position="11"/>
    </location>
</feature>
<reference evidence="2" key="5">
    <citation type="journal article" date="2021" name="G3 (Bethesda)">
        <title>Aegilops tauschii genome assembly Aet v5.0 features greater sequence contiguity and improved annotation.</title>
        <authorList>
            <person name="Wang L."/>
            <person name="Zhu T."/>
            <person name="Rodriguez J.C."/>
            <person name="Deal K.R."/>
            <person name="Dubcovsky J."/>
            <person name="McGuire P.E."/>
            <person name="Lux T."/>
            <person name="Spannagl M."/>
            <person name="Mayer K.F.X."/>
            <person name="Baldrich P."/>
            <person name="Meyers B.C."/>
            <person name="Huo N."/>
            <person name="Gu Y.Q."/>
            <person name="Zhou H."/>
            <person name="Devos K.M."/>
            <person name="Bennetzen J.L."/>
            <person name="Unver T."/>
            <person name="Budak H."/>
            <person name="Gulick P.J."/>
            <person name="Galiba G."/>
            <person name="Kalapos B."/>
            <person name="Nelson D.R."/>
            <person name="Li P."/>
            <person name="You F.M."/>
            <person name="Luo M.C."/>
            <person name="Dvorak J."/>
        </authorList>
    </citation>
    <scope>NUCLEOTIDE SEQUENCE [LARGE SCALE GENOMIC DNA]</scope>
    <source>
        <strain evidence="2">cv. AL8/78</strain>
    </source>
</reference>
<dbReference type="AlphaFoldDB" id="A0A453CIP5"/>
<proteinExistence type="predicted"/>
<reference evidence="2" key="4">
    <citation type="submission" date="2019-03" db="UniProtKB">
        <authorList>
            <consortium name="EnsemblPlants"/>
        </authorList>
    </citation>
    <scope>IDENTIFICATION</scope>
</reference>
<dbReference type="Gramene" id="AET2Gv20858500.1">
    <property type="protein sequence ID" value="AET2Gv20858500.1"/>
    <property type="gene ID" value="AET2Gv20858500"/>
</dbReference>
<protein>
    <submittedName>
        <fullName evidence="2">Uncharacterized protein</fullName>
    </submittedName>
</protein>
<reference evidence="3" key="2">
    <citation type="journal article" date="2017" name="Nat. Plants">
        <title>The Aegilops tauschii genome reveals multiple impacts of transposons.</title>
        <authorList>
            <person name="Zhao G."/>
            <person name="Zou C."/>
            <person name="Li K."/>
            <person name="Wang K."/>
            <person name="Li T."/>
            <person name="Gao L."/>
            <person name="Zhang X."/>
            <person name="Wang H."/>
            <person name="Yang Z."/>
            <person name="Liu X."/>
            <person name="Jiang W."/>
            <person name="Mao L."/>
            <person name="Kong X."/>
            <person name="Jiao Y."/>
            <person name="Jia J."/>
        </authorList>
    </citation>
    <scope>NUCLEOTIDE SEQUENCE [LARGE SCALE GENOMIC DNA]</scope>
    <source>
        <strain evidence="3">cv. AL8/78</strain>
    </source>
</reference>
<reference evidence="3" key="1">
    <citation type="journal article" date="2014" name="Science">
        <title>Ancient hybridizations among the ancestral genomes of bread wheat.</title>
        <authorList>
            <consortium name="International Wheat Genome Sequencing Consortium,"/>
            <person name="Marcussen T."/>
            <person name="Sandve S.R."/>
            <person name="Heier L."/>
            <person name="Spannagl M."/>
            <person name="Pfeifer M."/>
            <person name="Jakobsen K.S."/>
            <person name="Wulff B.B."/>
            <person name="Steuernagel B."/>
            <person name="Mayer K.F."/>
            <person name="Olsen O.A."/>
        </authorList>
    </citation>
    <scope>NUCLEOTIDE SEQUENCE [LARGE SCALE GENOMIC DNA]</scope>
    <source>
        <strain evidence="3">cv. AL8/78</strain>
    </source>
</reference>
<evidence type="ECO:0000313" key="3">
    <source>
        <dbReference type="Proteomes" id="UP000015105"/>
    </source>
</evidence>
<sequence>QRSPDASPPIRPDAAVDSIELPPCPQRPRLPIRRTGA</sequence>
<organism evidence="2 3">
    <name type="scientific">Aegilops tauschii subsp. strangulata</name>
    <name type="common">Goatgrass</name>
    <dbReference type="NCBI Taxonomy" id="200361"/>
    <lineage>
        <taxon>Eukaryota</taxon>
        <taxon>Viridiplantae</taxon>
        <taxon>Streptophyta</taxon>
        <taxon>Embryophyta</taxon>
        <taxon>Tracheophyta</taxon>
        <taxon>Spermatophyta</taxon>
        <taxon>Magnoliopsida</taxon>
        <taxon>Liliopsida</taxon>
        <taxon>Poales</taxon>
        <taxon>Poaceae</taxon>
        <taxon>BOP clade</taxon>
        <taxon>Pooideae</taxon>
        <taxon>Triticodae</taxon>
        <taxon>Triticeae</taxon>
        <taxon>Triticinae</taxon>
        <taxon>Aegilops</taxon>
    </lineage>
</organism>
<reference evidence="2" key="3">
    <citation type="journal article" date="2017" name="Nature">
        <title>Genome sequence of the progenitor of the wheat D genome Aegilops tauschii.</title>
        <authorList>
            <person name="Luo M.C."/>
            <person name="Gu Y.Q."/>
            <person name="Puiu D."/>
            <person name="Wang H."/>
            <person name="Twardziok S.O."/>
            <person name="Deal K.R."/>
            <person name="Huo N."/>
            <person name="Zhu T."/>
            <person name="Wang L."/>
            <person name="Wang Y."/>
            <person name="McGuire P.E."/>
            <person name="Liu S."/>
            <person name="Long H."/>
            <person name="Ramasamy R.K."/>
            <person name="Rodriguez J.C."/>
            <person name="Van S.L."/>
            <person name="Yuan L."/>
            <person name="Wang Z."/>
            <person name="Xia Z."/>
            <person name="Xiao L."/>
            <person name="Anderson O.D."/>
            <person name="Ouyang S."/>
            <person name="Liang Y."/>
            <person name="Zimin A.V."/>
            <person name="Pertea G."/>
            <person name="Qi P."/>
            <person name="Bennetzen J.L."/>
            <person name="Dai X."/>
            <person name="Dawson M.W."/>
            <person name="Muller H.G."/>
            <person name="Kugler K."/>
            <person name="Rivarola-Duarte L."/>
            <person name="Spannagl M."/>
            <person name="Mayer K.F.X."/>
            <person name="Lu F.H."/>
            <person name="Bevan M.W."/>
            <person name="Leroy P."/>
            <person name="Li P."/>
            <person name="You F.M."/>
            <person name="Sun Q."/>
            <person name="Liu Z."/>
            <person name="Lyons E."/>
            <person name="Wicker T."/>
            <person name="Salzberg S.L."/>
            <person name="Devos K.M."/>
            <person name="Dvorak J."/>
        </authorList>
    </citation>
    <scope>NUCLEOTIDE SEQUENCE [LARGE SCALE GENOMIC DNA]</scope>
    <source>
        <strain evidence="2">cv. AL8/78</strain>
    </source>
</reference>
<feature type="region of interest" description="Disordered" evidence="1">
    <location>
        <begin position="1"/>
        <end position="37"/>
    </location>
</feature>
<dbReference type="Proteomes" id="UP000015105">
    <property type="component" value="Chromosome 2D"/>
</dbReference>